<proteinExistence type="inferred from homology"/>
<dbReference type="Gene3D" id="3.40.640.10">
    <property type="entry name" value="Type I PLP-dependent aspartate aminotransferase-like (Major domain)"/>
    <property type="match status" value="1"/>
</dbReference>
<dbReference type="EMBL" id="CP031124">
    <property type="protein sequence ID" value="AXF86526.1"/>
    <property type="molecule type" value="Genomic_DNA"/>
</dbReference>
<dbReference type="CDD" id="cd00609">
    <property type="entry name" value="AAT_like"/>
    <property type="match status" value="1"/>
</dbReference>
<dbReference type="PANTHER" id="PTHR46577:SF2">
    <property type="entry name" value="TRANSCRIPTIONAL REGULATORY PROTEIN"/>
    <property type="match status" value="1"/>
</dbReference>
<evidence type="ECO:0000256" key="1">
    <source>
        <dbReference type="ARBA" id="ARBA00005384"/>
    </source>
</evidence>
<evidence type="ECO:0000256" key="3">
    <source>
        <dbReference type="ARBA" id="ARBA00023015"/>
    </source>
</evidence>
<accession>A0A345DDT8</accession>
<dbReference type="Gene3D" id="1.10.10.10">
    <property type="entry name" value="Winged helix-like DNA-binding domain superfamily/Winged helix DNA-binding domain"/>
    <property type="match status" value="1"/>
</dbReference>
<dbReference type="InterPro" id="IPR036390">
    <property type="entry name" value="WH_DNA-bd_sf"/>
</dbReference>
<sequence length="502" mass="55584">MNNDTIYNEIASTQEVSLGVHGGTNPMGKGLDARLNKVDQVVAWMGERIDMRFYAPGARVPSVRQLAERLDVSRFTIVHAYDKLVAAGVLASRAGSGFYVASSVGEKIIAAPKADALNEQANVNALDTTWLMRHIFSDVAEDRSPGSGLLPKSWLENERVGVAARAVVRLCDEHIYDYGNVQGYAPLREQMVVQLHKIGMAARPEHMVTTQGVSAAIDLVARYFLRPGDAVLVDDPSWFWLYGSLRAQGLRVIGVPRDPDGPDIEVMTRIMQHDKPKLYVTNSVLHNPTSWGVTPARAYQVLRLMDEHDAYVLEDDIYGDFHAGAAKGAPALRYAALDQFKRVFYIAGFAKSLAADLRVAVLCCPAEHIQGITGRKMLCNMVSPELNERIVHRLLADGQHRRHLERLRQRIANAHARLRENLPKIGLVYPPLTQDGLFIWLDTGVDTNALAIAAMNDGWLIAPGGLFSPNQGVSTFMRLNVARTSSEFLAWLKIYLSEIEPK</sequence>
<dbReference type="PROSITE" id="PS50949">
    <property type="entry name" value="HTH_GNTR"/>
    <property type="match status" value="1"/>
</dbReference>
<keyword evidence="2" id="KW-0663">Pyridoxal phosphate</keyword>
<dbReference type="InterPro" id="IPR004839">
    <property type="entry name" value="Aminotransferase_I/II_large"/>
</dbReference>
<dbReference type="InterPro" id="IPR036388">
    <property type="entry name" value="WH-like_DNA-bd_sf"/>
</dbReference>
<dbReference type="PANTHER" id="PTHR46577">
    <property type="entry name" value="HTH-TYPE TRANSCRIPTIONAL REGULATORY PROTEIN GABR"/>
    <property type="match status" value="1"/>
</dbReference>
<dbReference type="CDD" id="cd07377">
    <property type="entry name" value="WHTH_GntR"/>
    <property type="match status" value="1"/>
</dbReference>
<keyword evidence="3" id="KW-0805">Transcription regulation</keyword>
<dbReference type="InterPro" id="IPR051446">
    <property type="entry name" value="HTH_trans_reg/aminotransferase"/>
</dbReference>
<dbReference type="OrthoDB" id="9804020at2"/>
<gene>
    <name evidence="7" type="primary">lysN_3</name>
    <name evidence="7" type="ORF">DTO96_102281</name>
</gene>
<dbReference type="RefSeq" id="WP_114563590.1">
    <property type="nucleotide sequence ID" value="NZ_CP031124.1"/>
</dbReference>
<evidence type="ECO:0000259" key="6">
    <source>
        <dbReference type="PROSITE" id="PS50949"/>
    </source>
</evidence>
<dbReference type="EC" id="2.6.1.39" evidence="7"/>
<dbReference type="KEGG" id="hyf:DTO96_102281"/>
<evidence type="ECO:0000256" key="2">
    <source>
        <dbReference type="ARBA" id="ARBA00022898"/>
    </source>
</evidence>
<name>A0A345DDT8_9BURK</name>
<dbReference type="GO" id="GO:0003700">
    <property type="term" value="F:DNA-binding transcription factor activity"/>
    <property type="evidence" value="ECO:0007669"/>
    <property type="project" value="InterPro"/>
</dbReference>
<feature type="domain" description="HTH gntR-type" evidence="6">
    <location>
        <begin position="35"/>
        <end position="103"/>
    </location>
</feature>
<keyword evidence="5" id="KW-0804">Transcription</keyword>
<comment type="similarity">
    <text evidence="1">In the C-terminal section; belongs to the class-I pyridoxal-phosphate-dependent aminotransferase family.</text>
</comment>
<dbReference type="PRINTS" id="PR00035">
    <property type="entry name" value="HTHGNTR"/>
</dbReference>
<dbReference type="SUPFAM" id="SSF53383">
    <property type="entry name" value="PLP-dependent transferases"/>
    <property type="match status" value="1"/>
</dbReference>
<dbReference type="InterPro" id="IPR015421">
    <property type="entry name" value="PyrdxlP-dep_Trfase_major"/>
</dbReference>
<dbReference type="Pfam" id="PF00392">
    <property type="entry name" value="GntR"/>
    <property type="match status" value="1"/>
</dbReference>
<protein>
    <submittedName>
        <fullName evidence="7">2-aminoadipate transaminase</fullName>
        <ecNumber evidence="7">2.6.1.39</ecNumber>
    </submittedName>
</protein>
<evidence type="ECO:0000313" key="7">
    <source>
        <dbReference type="EMBL" id="AXF86526.1"/>
    </source>
</evidence>
<dbReference type="Pfam" id="PF00155">
    <property type="entry name" value="Aminotran_1_2"/>
    <property type="match status" value="1"/>
</dbReference>
<keyword evidence="8" id="KW-1185">Reference proteome</keyword>
<dbReference type="SUPFAM" id="SSF46785">
    <property type="entry name" value="Winged helix' DNA-binding domain"/>
    <property type="match status" value="1"/>
</dbReference>
<dbReference type="GO" id="GO:0047536">
    <property type="term" value="F:2-aminoadipate transaminase activity"/>
    <property type="evidence" value="ECO:0007669"/>
    <property type="project" value="UniProtKB-EC"/>
</dbReference>
<evidence type="ECO:0000256" key="4">
    <source>
        <dbReference type="ARBA" id="ARBA00023125"/>
    </source>
</evidence>
<dbReference type="AlphaFoldDB" id="A0A345DDT8"/>
<dbReference type="GO" id="GO:0003677">
    <property type="term" value="F:DNA binding"/>
    <property type="evidence" value="ECO:0007669"/>
    <property type="project" value="UniProtKB-KW"/>
</dbReference>
<dbReference type="InterPro" id="IPR015424">
    <property type="entry name" value="PyrdxlP-dep_Trfase"/>
</dbReference>
<evidence type="ECO:0000256" key="5">
    <source>
        <dbReference type="ARBA" id="ARBA00023163"/>
    </source>
</evidence>
<evidence type="ECO:0000313" key="8">
    <source>
        <dbReference type="Proteomes" id="UP000252182"/>
    </source>
</evidence>
<dbReference type="Proteomes" id="UP000252182">
    <property type="component" value="Chromosome"/>
</dbReference>
<keyword evidence="7" id="KW-0032">Aminotransferase</keyword>
<dbReference type="InterPro" id="IPR000524">
    <property type="entry name" value="Tscrpt_reg_HTH_GntR"/>
</dbReference>
<reference evidence="8" key="1">
    <citation type="submission" date="2018-07" db="EMBL/GenBank/DDBJ databases">
        <authorList>
            <person name="Kim H."/>
        </authorList>
    </citation>
    <scope>NUCLEOTIDE SEQUENCE [LARGE SCALE GENOMIC DNA]</scope>
    <source>
        <strain evidence="8">F02</strain>
    </source>
</reference>
<keyword evidence="4" id="KW-0238">DNA-binding</keyword>
<dbReference type="GO" id="GO:0030170">
    <property type="term" value="F:pyridoxal phosphate binding"/>
    <property type="evidence" value="ECO:0007669"/>
    <property type="project" value="InterPro"/>
</dbReference>
<dbReference type="SMART" id="SM00345">
    <property type="entry name" value="HTH_GNTR"/>
    <property type="match status" value="1"/>
</dbReference>
<organism evidence="7 8">
    <name type="scientific">Ephemeroptericola cinctiostellae</name>
    <dbReference type="NCBI Taxonomy" id="2268024"/>
    <lineage>
        <taxon>Bacteria</taxon>
        <taxon>Pseudomonadati</taxon>
        <taxon>Pseudomonadota</taxon>
        <taxon>Betaproteobacteria</taxon>
        <taxon>Burkholderiales</taxon>
        <taxon>Burkholderiaceae</taxon>
        <taxon>Ephemeroptericola</taxon>
    </lineage>
</organism>
<keyword evidence="7" id="KW-0808">Transferase</keyword>